<evidence type="ECO:0000313" key="6">
    <source>
        <dbReference type="EMBL" id="EFM01080.1"/>
    </source>
</evidence>
<dbReference type="Pfam" id="PF12833">
    <property type="entry name" value="HTH_18"/>
    <property type="match status" value="1"/>
</dbReference>
<dbReference type="Pfam" id="PF13424">
    <property type="entry name" value="TPR_12"/>
    <property type="match status" value="1"/>
</dbReference>
<dbReference type="PROSITE" id="PS01124">
    <property type="entry name" value="HTH_ARAC_FAMILY_2"/>
    <property type="match status" value="1"/>
</dbReference>
<feature type="domain" description="HTH araC/xylS-type" evidence="5">
    <location>
        <begin position="497"/>
        <end position="600"/>
    </location>
</feature>
<evidence type="ECO:0000256" key="1">
    <source>
        <dbReference type="ARBA" id="ARBA00023015"/>
    </source>
</evidence>
<dbReference type="SUPFAM" id="SSF46689">
    <property type="entry name" value="Homeodomain-like"/>
    <property type="match status" value="1"/>
</dbReference>
<dbReference type="Gene3D" id="1.25.40.10">
    <property type="entry name" value="Tetratricopeptide repeat domain"/>
    <property type="match status" value="2"/>
</dbReference>
<evidence type="ECO:0000256" key="3">
    <source>
        <dbReference type="ARBA" id="ARBA00023163"/>
    </source>
</evidence>
<keyword evidence="4" id="KW-1133">Transmembrane helix</keyword>
<dbReference type="eggNOG" id="COG2207">
    <property type="taxonomic scope" value="Bacteria"/>
</dbReference>
<dbReference type="HOGENOM" id="CLU_469983_0_0_10"/>
<keyword evidence="2" id="KW-0238">DNA-binding</keyword>
<dbReference type="PANTHER" id="PTHR43280:SF29">
    <property type="entry name" value="ARAC-FAMILY TRANSCRIPTIONAL REGULATOR"/>
    <property type="match status" value="1"/>
</dbReference>
<dbReference type="GO" id="GO:0003700">
    <property type="term" value="F:DNA-binding transcription factor activity"/>
    <property type="evidence" value="ECO:0007669"/>
    <property type="project" value="InterPro"/>
</dbReference>
<dbReference type="InterPro" id="IPR020449">
    <property type="entry name" value="Tscrpt_reg_AraC-type_HTH"/>
</dbReference>
<organism evidence="6 7">
    <name type="scientific">Hoylesella marshii DSM 16973 = JCM 13450</name>
    <dbReference type="NCBI Taxonomy" id="862515"/>
    <lineage>
        <taxon>Bacteria</taxon>
        <taxon>Pseudomonadati</taxon>
        <taxon>Bacteroidota</taxon>
        <taxon>Bacteroidia</taxon>
        <taxon>Bacteroidales</taxon>
        <taxon>Prevotellaceae</taxon>
        <taxon>Hoylesella</taxon>
    </lineage>
</organism>
<keyword evidence="3" id="KW-0804">Transcription</keyword>
<dbReference type="AlphaFoldDB" id="E0NUZ5"/>
<evidence type="ECO:0000256" key="2">
    <source>
        <dbReference type="ARBA" id="ARBA00023125"/>
    </source>
</evidence>
<dbReference type="GO" id="GO:0043565">
    <property type="term" value="F:sequence-specific DNA binding"/>
    <property type="evidence" value="ECO:0007669"/>
    <property type="project" value="InterPro"/>
</dbReference>
<feature type="transmembrane region" description="Helical" evidence="4">
    <location>
        <begin position="432"/>
        <end position="452"/>
    </location>
</feature>
<dbReference type="PRINTS" id="PR00032">
    <property type="entry name" value="HTHARAC"/>
</dbReference>
<evidence type="ECO:0000256" key="4">
    <source>
        <dbReference type="SAM" id="Phobius"/>
    </source>
</evidence>
<reference evidence="6" key="1">
    <citation type="submission" date="2010-07" db="EMBL/GenBank/DDBJ databases">
        <authorList>
            <person name="Muzny D."/>
            <person name="Qin X."/>
            <person name="Deng J."/>
            <person name="Jiang H."/>
            <person name="Liu Y."/>
            <person name="Qu J."/>
            <person name="Song X.-Z."/>
            <person name="Zhang L."/>
            <person name="Thornton R."/>
            <person name="Coyle M."/>
            <person name="Francisco L."/>
            <person name="Jackson L."/>
            <person name="Javaid M."/>
            <person name="Korchina V."/>
            <person name="Kovar C."/>
            <person name="Mata R."/>
            <person name="Mathew T."/>
            <person name="Ngo R."/>
            <person name="Nguyen L."/>
            <person name="Nguyen N."/>
            <person name="Okwuonu G."/>
            <person name="Ongeri F."/>
            <person name="Pham C."/>
            <person name="Simmons D."/>
            <person name="Wilczek-Boney K."/>
            <person name="Hale W."/>
            <person name="Jakkamsetti A."/>
            <person name="Pham P."/>
            <person name="Ruth R."/>
            <person name="San Lucas F."/>
            <person name="Warren J."/>
            <person name="Zhang J."/>
            <person name="Zhao Z."/>
            <person name="Zhou C."/>
            <person name="Zhu D."/>
            <person name="Lee S."/>
            <person name="Bess C."/>
            <person name="Blankenburg K."/>
            <person name="Forbes L."/>
            <person name="Fu Q."/>
            <person name="Gubbala S."/>
            <person name="Hirani K."/>
            <person name="Jayaseelan J.C."/>
            <person name="Lara F."/>
            <person name="Munidasa M."/>
            <person name="Palculict T."/>
            <person name="Patil S."/>
            <person name="Pu L.-L."/>
            <person name="Saada N."/>
            <person name="Tang L."/>
            <person name="Weissenberger G."/>
            <person name="Zhu Y."/>
            <person name="Hemphill L."/>
            <person name="Shang Y."/>
            <person name="Youmans B."/>
            <person name="Ayvaz T."/>
            <person name="Ross M."/>
            <person name="Santibanez J."/>
            <person name="Aqrawi P."/>
            <person name="Gross S."/>
            <person name="Joshi V."/>
            <person name="Fowler G."/>
            <person name="Nazareth L."/>
            <person name="Reid J."/>
            <person name="Worley K."/>
            <person name="Petrosino J."/>
            <person name="Highlander S."/>
            <person name="Gibbs R."/>
        </authorList>
    </citation>
    <scope>NUCLEOTIDE SEQUENCE [LARGE SCALE GENOMIC DNA]</scope>
    <source>
        <strain evidence="6">DSM 16973</strain>
    </source>
</reference>
<dbReference type="InterPro" id="IPR019734">
    <property type="entry name" value="TPR_rpt"/>
</dbReference>
<dbReference type="Proteomes" id="UP000004394">
    <property type="component" value="Unassembled WGS sequence"/>
</dbReference>
<dbReference type="EMBL" id="AEEI01000055">
    <property type="protein sequence ID" value="EFM01080.1"/>
    <property type="molecule type" value="Genomic_DNA"/>
</dbReference>
<dbReference type="BioCyc" id="PMAR862515-HMP:GMOO-2028-MONOMER"/>
<sequence length="616" mass="71428">MENSSNRAVVATTIDFREEGQETCYVYETVKTEYIPEMKHFITLLFVITLSAGEMYAATPADSIRKEMKHLKGEKLLQAYHHLCRLAASEDNMGYELRCIREYLAESLRQKDKEAEAQARVTQLYCYYNYEMTDSISYYLPEVLNAMKKNGTWDYYYNAWNVLIESYLYEDKVQTALFEAQKMYADARKRKSNYGLGTSTYGMACIYQTMGRFREAEKTIEESIAALSKVDEISQLLSAYNVLGETLDGLRKYEKLRKKCAEWKAVIDKYKNEALRKGYTPSLNGRYLYCTLATAVAELETGHYDRAKELLQLADKYAKGRKAVARFKLLQVKARYYAATKQYDRAIACNNENMDIMTAAGDSVSLLTVQMQQADLYTQAGRYKEAAELYRLVIPHKDKLRNTELAKQLDELRTIFEVDKLTLRNEVITTRLYLSLIIVALLLATVVLYIIYTRRLRRKNRALYDSILLYRKAESDMETAARLVPEEELDREGKIYRRLCELMQHEKIYKDTELNRDILSKRIGTNAVYITNAVRKYADGATINEFINGYRLRHAASLLTNNPDLNINEVEYRSGFNSRATFNRCFRTFFGMSPSEYKAVSKEKKKTQKDSANEKA</sequence>
<dbReference type="PANTHER" id="PTHR43280">
    <property type="entry name" value="ARAC-FAMILY TRANSCRIPTIONAL REGULATOR"/>
    <property type="match status" value="1"/>
</dbReference>
<keyword evidence="1" id="KW-0805">Transcription regulation</keyword>
<protein>
    <submittedName>
        <fullName evidence="6">Transcriptional regulator, AraC family</fullName>
    </submittedName>
</protein>
<dbReference type="Gene3D" id="1.10.10.60">
    <property type="entry name" value="Homeodomain-like"/>
    <property type="match status" value="1"/>
</dbReference>
<keyword evidence="4" id="KW-0812">Transmembrane</keyword>
<dbReference type="InterPro" id="IPR018060">
    <property type="entry name" value="HTH_AraC"/>
</dbReference>
<accession>E0NUZ5</accession>
<proteinExistence type="predicted"/>
<dbReference type="eggNOG" id="COG0457">
    <property type="taxonomic scope" value="Bacteria"/>
</dbReference>
<dbReference type="STRING" id="862515.HMPREF0658_2000"/>
<dbReference type="Pfam" id="PF13181">
    <property type="entry name" value="TPR_8"/>
    <property type="match status" value="1"/>
</dbReference>
<name>E0NUZ5_9BACT</name>
<dbReference type="SMART" id="SM00342">
    <property type="entry name" value="HTH_ARAC"/>
    <property type="match status" value="1"/>
</dbReference>
<evidence type="ECO:0000313" key="7">
    <source>
        <dbReference type="Proteomes" id="UP000004394"/>
    </source>
</evidence>
<comment type="caution">
    <text evidence="6">The sequence shown here is derived from an EMBL/GenBank/DDBJ whole genome shotgun (WGS) entry which is preliminary data.</text>
</comment>
<gene>
    <name evidence="6" type="ORF">HMPREF0658_2000</name>
</gene>
<dbReference type="InterPro" id="IPR011990">
    <property type="entry name" value="TPR-like_helical_dom_sf"/>
</dbReference>
<dbReference type="SUPFAM" id="SSF48452">
    <property type="entry name" value="TPR-like"/>
    <property type="match status" value="2"/>
</dbReference>
<dbReference type="InterPro" id="IPR009057">
    <property type="entry name" value="Homeodomain-like_sf"/>
</dbReference>
<keyword evidence="4" id="KW-0472">Membrane</keyword>
<keyword evidence="7" id="KW-1185">Reference proteome</keyword>
<evidence type="ECO:0000259" key="5">
    <source>
        <dbReference type="PROSITE" id="PS01124"/>
    </source>
</evidence>